<dbReference type="EMBL" id="CP003304">
    <property type="protein sequence ID" value="AFB21242.1"/>
    <property type="molecule type" value="Genomic_DNA"/>
</dbReference>
<gene>
    <name evidence="1" type="ORF">RCA_03395</name>
</gene>
<dbReference type="RefSeq" id="WP_014364036.1">
    <property type="nucleotide sequence ID" value="NC_016929.1"/>
</dbReference>
<reference evidence="2" key="1">
    <citation type="submission" date="2012-02" db="EMBL/GenBank/DDBJ databases">
        <title>Complete genome sequence of Rickettsia parkeri strain Portsmouth.</title>
        <authorList>
            <person name="Johnson S.L."/>
            <person name="Munk A.C."/>
            <person name="Han S."/>
            <person name="Bruce D.C."/>
            <person name="Dasch G.A."/>
        </authorList>
    </citation>
    <scope>NUCLEOTIDE SEQUENCE [LARGE SCALE GENOMIC DNA]</scope>
    <source>
        <strain evidence="2">CA410</strain>
    </source>
</reference>
<organism evidence="1 2">
    <name type="scientific">Rickettsia canadensis str. CA410</name>
    <dbReference type="NCBI Taxonomy" id="1105107"/>
    <lineage>
        <taxon>Bacteria</taxon>
        <taxon>Pseudomonadati</taxon>
        <taxon>Pseudomonadota</taxon>
        <taxon>Alphaproteobacteria</taxon>
        <taxon>Rickettsiales</taxon>
        <taxon>Rickettsiaceae</taxon>
        <taxon>Rickettsieae</taxon>
        <taxon>Rickettsia</taxon>
        <taxon>belli group</taxon>
    </lineage>
</organism>
<keyword evidence="2" id="KW-1185">Reference proteome</keyword>
<sequence>MRIKLNELLNKNWIKEYKAKELRQDKLGYFIDYCLYSKDIALQELINISDKDISIIITGQL</sequence>
<evidence type="ECO:0000313" key="2">
    <source>
        <dbReference type="Proteomes" id="UP000007878"/>
    </source>
</evidence>
<evidence type="ECO:0000313" key="1">
    <source>
        <dbReference type="EMBL" id="AFB21242.1"/>
    </source>
</evidence>
<proteinExistence type="predicted"/>
<dbReference type="Proteomes" id="UP000007878">
    <property type="component" value="Chromosome"/>
</dbReference>
<name>A0ABM5MTV7_RICCA</name>
<protein>
    <submittedName>
        <fullName evidence="1">Uncharacterized protein</fullName>
    </submittedName>
</protein>
<accession>A0ABM5MTV7</accession>